<gene>
    <name evidence="3" type="ORF">SAMN05661053_0919</name>
</gene>
<evidence type="ECO:0000256" key="1">
    <source>
        <dbReference type="SAM" id="MobiDB-lite"/>
    </source>
</evidence>
<feature type="compositionally biased region" description="Basic and acidic residues" evidence="1">
    <location>
        <begin position="52"/>
        <end position="61"/>
    </location>
</feature>
<reference evidence="3 4" key="1">
    <citation type="submission" date="2017-08" db="EMBL/GenBank/DDBJ databases">
        <authorList>
            <person name="de Groot N.N."/>
        </authorList>
    </citation>
    <scope>NUCLEOTIDE SEQUENCE [LARGE SCALE GENOMIC DNA]</scope>
    <source>
        <strain evidence="3 4">HM2</strain>
    </source>
</reference>
<sequence>MKKLFIASAIAMMCLSANAFAEDDGYGNDIPAARTEGTVDDGYGNKLPSNEPEYKSFEEARSASSYGNSGNSGNNNNQRTRLGIHLGIGAALLANYPTDKEFVRQYGDNEWIGVSGDIGLILKFPLNPILSFVPELNFGMAYLSEEIKDAGGDDYFWGEYKVNDAKTLYNINIPLMLRLQAPYVYLEGGVRLSFNIDTDHEYEYTDKDGNPLKYYDYEDDDYKTVKRDAEDEWKVKTFIPSIVAGLGTTFLASGLQCDLGLRFIWDLRGIEENDKEIYAMENKKLRIAKVIENESSLFAIQLVLNMFF</sequence>
<feature type="compositionally biased region" description="Low complexity" evidence="1">
    <location>
        <begin position="62"/>
        <end position="75"/>
    </location>
</feature>
<organism evidence="3 4">
    <name type="scientific">Fibrobacter succinogenes</name>
    <name type="common">Bacteroides succinogenes</name>
    <dbReference type="NCBI Taxonomy" id="833"/>
    <lineage>
        <taxon>Bacteria</taxon>
        <taxon>Pseudomonadati</taxon>
        <taxon>Fibrobacterota</taxon>
        <taxon>Fibrobacteria</taxon>
        <taxon>Fibrobacterales</taxon>
        <taxon>Fibrobacteraceae</taxon>
        <taxon>Fibrobacter</taxon>
    </lineage>
</organism>
<feature type="chain" id="PRO_5016871039" evidence="2">
    <location>
        <begin position="22"/>
        <end position="308"/>
    </location>
</feature>
<evidence type="ECO:0000313" key="4">
    <source>
        <dbReference type="Proteomes" id="UP000255423"/>
    </source>
</evidence>
<dbReference type="AlphaFoldDB" id="A0A380RWL8"/>
<feature type="region of interest" description="Disordered" evidence="1">
    <location>
        <begin position="32"/>
        <end position="75"/>
    </location>
</feature>
<proteinExistence type="predicted"/>
<accession>A0A380RWL8</accession>
<dbReference type="Proteomes" id="UP000255423">
    <property type="component" value="Unassembled WGS sequence"/>
</dbReference>
<name>A0A380RWL8_FIBSU</name>
<dbReference type="EMBL" id="UHJL01000001">
    <property type="protein sequence ID" value="SUQ19679.1"/>
    <property type="molecule type" value="Genomic_DNA"/>
</dbReference>
<feature type="signal peptide" evidence="2">
    <location>
        <begin position="1"/>
        <end position="21"/>
    </location>
</feature>
<dbReference type="RefSeq" id="WP_109572245.1">
    <property type="nucleotide sequence ID" value="NZ_UHJL01000001.1"/>
</dbReference>
<evidence type="ECO:0000256" key="2">
    <source>
        <dbReference type="SAM" id="SignalP"/>
    </source>
</evidence>
<protein>
    <submittedName>
        <fullName evidence="3">Outer membrane protein beta-barrel domain-containing protein</fullName>
    </submittedName>
</protein>
<evidence type="ECO:0000313" key="3">
    <source>
        <dbReference type="EMBL" id="SUQ19679.1"/>
    </source>
</evidence>
<keyword evidence="2" id="KW-0732">Signal</keyword>